<gene>
    <name evidence="3" type="ORF">LRS13_00180</name>
</gene>
<dbReference type="Pfam" id="PF13472">
    <property type="entry name" value="Lipase_GDSL_2"/>
    <property type="match status" value="1"/>
</dbReference>
<keyword evidence="1" id="KW-0732">Signal</keyword>
<dbReference type="Proteomes" id="UP001058860">
    <property type="component" value="Chromosome"/>
</dbReference>
<accession>A0ABY5PH29</accession>
<dbReference type="InterPro" id="IPR013830">
    <property type="entry name" value="SGNH_hydro"/>
</dbReference>
<dbReference type="RefSeq" id="WP_353864481.1">
    <property type="nucleotide sequence ID" value="NZ_CP088295.1"/>
</dbReference>
<reference evidence="4" key="1">
    <citation type="submission" date="2021-11" db="EMBL/GenBank/DDBJ databases">
        <title>Cultivation dependent microbiological survey of springs from the worlds oldest radium mine currently devoted to the extraction of radon-saturated water.</title>
        <authorList>
            <person name="Kapinusova G."/>
            <person name="Smrhova T."/>
            <person name="Strejcek M."/>
            <person name="Suman J."/>
            <person name="Jani K."/>
            <person name="Pajer P."/>
            <person name="Uhlik O."/>
        </authorList>
    </citation>
    <scope>NUCLEOTIDE SEQUENCE [LARGE SCALE GENOMIC DNA]</scope>
    <source>
        <strain evidence="4">J379</strain>
    </source>
</reference>
<name>A0ABY5PH29_9ACTN</name>
<dbReference type="Gene3D" id="3.40.50.1110">
    <property type="entry name" value="SGNH hydrolase"/>
    <property type="match status" value="1"/>
</dbReference>
<dbReference type="EMBL" id="CP088295">
    <property type="protein sequence ID" value="UUY03983.1"/>
    <property type="molecule type" value="Genomic_DNA"/>
</dbReference>
<sequence length="296" mass="31026">MSRRTRALATVLCAAACVMAVAAPANAKTLDLVILGDSYSSGNGAGSYTDITCGRSSRVWGQLYAQTLRDRGMTVNVKNSACGGAITVGGVVPDLQSQVNAVTPETDLVALTIGGNDVGFANIVIQCFAAVSSDPTRCRKAVNDGKNGIPRVQAAALKILDQARARLRPGAKIVVLSYPYLSAPSSYILRGLFDSYRSGQGARELGDLGDQAVINAAAAANQKYGAGFVQLIPTKDLFVGHEPNPDPYRENGATWIWEFTGALPIEYYHPKFAGQQAMAAALLRAAGPTGDFGVAQ</sequence>
<evidence type="ECO:0000259" key="2">
    <source>
        <dbReference type="Pfam" id="PF13472"/>
    </source>
</evidence>
<dbReference type="InterPro" id="IPR037460">
    <property type="entry name" value="SEST-like"/>
</dbReference>
<organism evidence="3 4">
    <name type="scientific">Svornostia abyssi</name>
    <dbReference type="NCBI Taxonomy" id="2898438"/>
    <lineage>
        <taxon>Bacteria</taxon>
        <taxon>Bacillati</taxon>
        <taxon>Actinomycetota</taxon>
        <taxon>Thermoleophilia</taxon>
        <taxon>Solirubrobacterales</taxon>
        <taxon>Baekduiaceae</taxon>
        <taxon>Svornostia</taxon>
    </lineage>
</organism>
<feature type="domain" description="SGNH hydrolase-type esterase" evidence="2">
    <location>
        <begin position="34"/>
        <end position="277"/>
    </location>
</feature>
<protein>
    <submittedName>
        <fullName evidence="3">SGNH/GDSL hydrolase family protein</fullName>
    </submittedName>
</protein>
<keyword evidence="3" id="KW-0378">Hydrolase</keyword>
<proteinExistence type="predicted"/>
<evidence type="ECO:0000313" key="3">
    <source>
        <dbReference type="EMBL" id="UUY03983.1"/>
    </source>
</evidence>
<dbReference type="InterPro" id="IPR036514">
    <property type="entry name" value="SGNH_hydro_sf"/>
</dbReference>
<evidence type="ECO:0000256" key="1">
    <source>
        <dbReference type="SAM" id="SignalP"/>
    </source>
</evidence>
<dbReference type="PANTHER" id="PTHR37981">
    <property type="entry name" value="LIPASE 2"/>
    <property type="match status" value="1"/>
</dbReference>
<dbReference type="CDD" id="cd01823">
    <property type="entry name" value="SEST_like"/>
    <property type="match status" value="1"/>
</dbReference>
<feature type="signal peptide" evidence="1">
    <location>
        <begin position="1"/>
        <end position="27"/>
    </location>
</feature>
<keyword evidence="4" id="KW-1185">Reference proteome</keyword>
<dbReference type="SUPFAM" id="SSF52266">
    <property type="entry name" value="SGNH hydrolase"/>
    <property type="match status" value="1"/>
</dbReference>
<evidence type="ECO:0000313" key="4">
    <source>
        <dbReference type="Proteomes" id="UP001058860"/>
    </source>
</evidence>
<dbReference type="GO" id="GO:0016787">
    <property type="term" value="F:hydrolase activity"/>
    <property type="evidence" value="ECO:0007669"/>
    <property type="project" value="UniProtKB-KW"/>
</dbReference>
<dbReference type="PANTHER" id="PTHR37981:SF1">
    <property type="entry name" value="SGNH HYDROLASE-TYPE ESTERASE DOMAIN-CONTAINING PROTEIN"/>
    <property type="match status" value="1"/>
</dbReference>
<feature type="chain" id="PRO_5046486649" evidence="1">
    <location>
        <begin position="28"/>
        <end position="296"/>
    </location>
</feature>